<evidence type="ECO:0000313" key="18">
    <source>
        <dbReference type="Proteomes" id="UP000694397"/>
    </source>
</evidence>
<keyword evidence="18" id="KW-1185">Reference proteome</keyword>
<dbReference type="InterPro" id="IPR052672">
    <property type="entry name" value="Type1_Cytokine_Rcpt_Type2"/>
</dbReference>
<keyword evidence="10" id="KW-0325">Glycoprotein</keyword>
<dbReference type="SUPFAM" id="SSF49265">
    <property type="entry name" value="Fibronectin type III"/>
    <property type="match status" value="4"/>
</dbReference>
<evidence type="ECO:0000259" key="14">
    <source>
        <dbReference type="PROSITE" id="PS50853"/>
    </source>
</evidence>
<dbReference type="GeneTree" id="ENSGT00940000165259"/>
<feature type="region of interest" description="Disordered" evidence="11">
    <location>
        <begin position="873"/>
        <end position="893"/>
    </location>
</feature>
<feature type="compositionally biased region" description="Low complexity" evidence="11">
    <location>
        <begin position="818"/>
        <end position="837"/>
    </location>
</feature>
<evidence type="ECO:0000256" key="3">
    <source>
        <dbReference type="ARBA" id="ARBA00022692"/>
    </source>
</evidence>
<dbReference type="AlphaFoldDB" id="A0A0P7UBU5"/>
<keyword evidence="6 12" id="KW-1133">Transmembrane helix</keyword>
<feature type="chain" id="PRO_5044545568" evidence="13">
    <location>
        <begin position="21"/>
        <end position="962"/>
    </location>
</feature>
<proteinExistence type="inferred from homology"/>
<sequence>MRFLLLCALLLGLGAKNGDGQRGSQLPVPQKVTVNADLASQTLSITWENDFHSTVQLYDIKVLRTELMEVAYNETVEVRPDPTLGVHRWNWTSDTPLQCTSLSVQIRSRLGNQTSEWSPPEIIRGMDIPDKTKGQMLPQDKVVAVGTSMVFCCIVDEGKKFGAIKSNWSELASTMLSRRTYATVRINDSPSESSGTNVICFDDEKSMIDGAVVFVGYPPDIRDLVCETRDLVSVECHWVQGRDTHLVGPRRMFFKLNERDCLDANKPGVVEQKCQLNGTLDQGETKWTLRARNPLGHVELTDTADLKNRIRPLAPELSVEPEARKASLRWQWTAPWYNTLPLVCEVQLVCGGQLRTLNYTGKGLAQVLLEGLQPYEKYRVKVRCGAQQNFWKWGSWSSELRFSTKEDRPDPVDMWVYMTSELTGYILWKPLSKSQSHGLIQGYRVTLSSLTEEHPQELLPMGLEYSVPFSLDSLVGDHVATVTARNAAGVSPDATITIPRFQPDGGEALPGIFGTGGGFKLSWSPSNNASCGYVVTWNCTSGGQNCRLDWVKVPEGNTSATIESGSFKAGVRYNVSIYACTPGAPELLARSQGYVQELAPTATVTNLKADQRGSDILLYWDSVPLEGQRGIIRGYTVCLYNGSHFNLLDNITDPSIKNLTVTKLSYDTYKFLVKPYTSAGAGPGFTVSIRLEPVADMLIMEILIALGTVTALFIVVTIVCYRKREWVKRTFYPDIPEPKLPEWSPTQVFVSRTLDMKPCPSSSVRIVENPGRKLGKEELEVVLEDPEEAESLGNEPADTDSDELASLQYYNQVVGEPSGQAAHASESASSSSSSMGSTRTDITYTGIQTSSVADTSSCSSTAAPNQTVIQLSGGYQPQMNPVTSPTQPQDSSSDVALLEACRGYQPQASWRLDSTEEAGLDSLGSPTSVNSSQFLLPESSQEEERGHASSTTWFRTLLSGKP</sequence>
<dbReference type="InterPro" id="IPR003961">
    <property type="entry name" value="FN3_dom"/>
</dbReference>
<keyword evidence="5" id="KW-0677">Repeat</keyword>
<evidence type="ECO:0000256" key="11">
    <source>
        <dbReference type="SAM" id="MobiDB-lite"/>
    </source>
</evidence>
<dbReference type="STRING" id="113540.ENSSFOP00015030664"/>
<dbReference type="Pfam" id="PF25552">
    <property type="entry name" value="LIFR_D4"/>
    <property type="match status" value="1"/>
</dbReference>
<dbReference type="PROSITE" id="PS01353">
    <property type="entry name" value="HEMATOPO_REC_L_F2"/>
    <property type="match status" value="1"/>
</dbReference>
<accession>A0A0P7UBU5</accession>
<dbReference type="InterPro" id="IPR040817">
    <property type="entry name" value="LIFR_D2"/>
</dbReference>
<dbReference type="InterPro" id="IPR003529">
    <property type="entry name" value="Hematopoietin_rcpt_Gp130_CS"/>
</dbReference>
<keyword evidence="8" id="KW-1015">Disulfide bond</keyword>
<evidence type="ECO:0000256" key="6">
    <source>
        <dbReference type="ARBA" id="ARBA00022989"/>
    </source>
</evidence>
<feature type="transmembrane region" description="Helical" evidence="12">
    <location>
        <begin position="697"/>
        <end position="721"/>
    </location>
</feature>
<dbReference type="Proteomes" id="UP000034805">
    <property type="component" value="Unassembled WGS sequence"/>
</dbReference>
<evidence type="ECO:0000256" key="8">
    <source>
        <dbReference type="ARBA" id="ARBA00023157"/>
    </source>
</evidence>
<dbReference type="InterPro" id="IPR013783">
    <property type="entry name" value="Ig-like_fold"/>
</dbReference>
<evidence type="ECO:0000313" key="17">
    <source>
        <dbReference type="Proteomes" id="UP000034805"/>
    </source>
</evidence>
<dbReference type="Ensembl" id="ENSSFOT00015031012.2">
    <property type="protein sequence ID" value="ENSSFOP00015030664.2"/>
    <property type="gene ID" value="ENSSFOG00015019675.2"/>
</dbReference>
<dbReference type="Pfam" id="PF17971">
    <property type="entry name" value="LIFR_D2"/>
    <property type="match status" value="1"/>
</dbReference>
<gene>
    <name evidence="16" type="primary">lifra</name>
    <name evidence="15" type="ORF">Z043_116469</name>
</gene>
<comment type="subcellular location">
    <subcellularLocation>
        <location evidence="1">Membrane</location>
        <topology evidence="1">Single-pass type I membrane protein</topology>
    </subcellularLocation>
</comment>
<organism evidence="15 17">
    <name type="scientific">Scleropages formosus</name>
    <name type="common">Asian bonytongue</name>
    <name type="synonym">Osteoglossum formosum</name>
    <dbReference type="NCBI Taxonomy" id="113540"/>
    <lineage>
        <taxon>Eukaryota</taxon>
        <taxon>Metazoa</taxon>
        <taxon>Chordata</taxon>
        <taxon>Craniata</taxon>
        <taxon>Vertebrata</taxon>
        <taxon>Euteleostomi</taxon>
        <taxon>Actinopterygii</taxon>
        <taxon>Neopterygii</taxon>
        <taxon>Teleostei</taxon>
        <taxon>Osteoglossocephala</taxon>
        <taxon>Osteoglossomorpha</taxon>
        <taxon>Osteoglossiformes</taxon>
        <taxon>Osteoglossidae</taxon>
        <taxon>Scleropages</taxon>
    </lineage>
</organism>
<evidence type="ECO:0000256" key="1">
    <source>
        <dbReference type="ARBA" id="ARBA00004479"/>
    </source>
</evidence>
<dbReference type="Proteomes" id="UP000694397">
    <property type="component" value="Chromosome 17"/>
</dbReference>
<keyword evidence="9" id="KW-0675">Receptor</keyword>
<dbReference type="PANTHER" id="PTHR48423:SF1">
    <property type="entry name" value="INTERLEUKIN-27 RECEPTOR SUBUNIT ALPHA"/>
    <property type="match status" value="1"/>
</dbReference>
<keyword evidence="4 13" id="KW-0732">Signal</keyword>
<reference evidence="15 17" key="1">
    <citation type="submission" date="2015-08" db="EMBL/GenBank/DDBJ databases">
        <title>The genome of the Asian arowana (Scleropages formosus).</title>
        <authorList>
            <person name="Tan M.H."/>
            <person name="Gan H.M."/>
            <person name="Croft L.J."/>
            <person name="Austin C.M."/>
        </authorList>
    </citation>
    <scope>NUCLEOTIDE SEQUENCE [LARGE SCALE GENOMIC DNA]</scope>
    <source>
        <strain evidence="15">Aro1</strain>
    </source>
</reference>
<keyword evidence="3 12" id="KW-0812">Transmembrane</keyword>
<dbReference type="InterPro" id="IPR036116">
    <property type="entry name" value="FN3_sf"/>
</dbReference>
<dbReference type="Pfam" id="PF21177">
    <property type="entry name" value="LIF-R_Ig-like"/>
    <property type="match status" value="1"/>
</dbReference>
<evidence type="ECO:0000256" key="5">
    <source>
        <dbReference type="ARBA" id="ARBA00022737"/>
    </source>
</evidence>
<evidence type="ECO:0000313" key="15">
    <source>
        <dbReference type="EMBL" id="KPP65134.1"/>
    </source>
</evidence>
<feature type="region of interest" description="Disordered" evidence="11">
    <location>
        <begin position="817"/>
        <end position="840"/>
    </location>
</feature>
<evidence type="ECO:0000256" key="9">
    <source>
        <dbReference type="ARBA" id="ARBA00023170"/>
    </source>
</evidence>
<dbReference type="OrthoDB" id="6382334at2759"/>
<dbReference type="GeneID" id="108938115"/>
<dbReference type="PROSITE" id="PS50853">
    <property type="entry name" value="FN3"/>
    <property type="match status" value="2"/>
</dbReference>
<dbReference type="InterPro" id="IPR048497">
    <property type="entry name" value="LIF-R-like_Ig-like"/>
</dbReference>
<dbReference type="GO" id="GO:0005886">
    <property type="term" value="C:plasma membrane"/>
    <property type="evidence" value="ECO:0007669"/>
    <property type="project" value="UniProtKB-ARBA"/>
</dbReference>
<dbReference type="PANTHER" id="PTHR48423">
    <property type="entry name" value="INTERLEUKIN-27 RECEPTOR SUBUNIT ALPHA"/>
    <property type="match status" value="1"/>
</dbReference>
<feature type="region of interest" description="Disordered" evidence="11">
    <location>
        <begin position="916"/>
        <end position="962"/>
    </location>
</feature>
<evidence type="ECO:0000256" key="13">
    <source>
        <dbReference type="SAM" id="SignalP"/>
    </source>
</evidence>
<feature type="domain" description="Fibronectin type-III" evidence="14">
    <location>
        <begin position="311"/>
        <end position="407"/>
    </location>
</feature>
<evidence type="ECO:0000256" key="7">
    <source>
        <dbReference type="ARBA" id="ARBA00023136"/>
    </source>
</evidence>
<dbReference type="EMBL" id="JARO02006519">
    <property type="protein sequence ID" value="KPP65134.1"/>
    <property type="molecule type" value="Genomic_DNA"/>
</dbReference>
<reference evidence="16 18" key="2">
    <citation type="submission" date="2019-04" db="EMBL/GenBank/DDBJ databases">
        <authorList>
            <consortium name="Wellcome Sanger Institute Data Sharing"/>
        </authorList>
    </citation>
    <scope>NUCLEOTIDE SEQUENCE [LARGE SCALE GENOMIC DNA]</scope>
</reference>
<reference evidence="16" key="3">
    <citation type="submission" date="2025-05" db="UniProtKB">
        <authorList>
            <consortium name="Ensembl"/>
        </authorList>
    </citation>
    <scope>IDENTIFICATION</scope>
</reference>
<dbReference type="GO" id="GO:0004896">
    <property type="term" value="F:cytokine receptor activity"/>
    <property type="evidence" value="ECO:0007669"/>
    <property type="project" value="InterPro"/>
</dbReference>
<evidence type="ECO:0000256" key="10">
    <source>
        <dbReference type="ARBA" id="ARBA00023180"/>
    </source>
</evidence>
<feature type="compositionally biased region" description="Polar residues" evidence="11">
    <location>
        <begin position="924"/>
        <end position="934"/>
    </location>
</feature>
<feature type="domain" description="Fibronectin type-III" evidence="14">
    <location>
        <begin position="410"/>
        <end position="504"/>
    </location>
</feature>
<evidence type="ECO:0000256" key="2">
    <source>
        <dbReference type="ARBA" id="ARBA00008921"/>
    </source>
</evidence>
<comment type="similarity">
    <text evidence="2">Belongs to the type I cytokine receptor family. Type 2 subfamily.</text>
</comment>
<keyword evidence="7 12" id="KW-0472">Membrane</keyword>
<name>A0A0P7UBU5_SCLFO</name>
<dbReference type="SMART" id="SM00060">
    <property type="entry name" value="FN3"/>
    <property type="match status" value="4"/>
</dbReference>
<evidence type="ECO:0000256" key="12">
    <source>
        <dbReference type="SAM" id="Phobius"/>
    </source>
</evidence>
<dbReference type="Gene3D" id="2.60.40.10">
    <property type="entry name" value="Immunoglobulins"/>
    <property type="match status" value="7"/>
</dbReference>
<dbReference type="RefSeq" id="XP_018613975.2">
    <property type="nucleotide sequence ID" value="XM_018758459.2"/>
</dbReference>
<protein>
    <submittedName>
        <fullName evidence="16">LIF receptor subunit alpha a</fullName>
    </submittedName>
</protein>
<feature type="signal peptide" evidence="13">
    <location>
        <begin position="1"/>
        <end position="20"/>
    </location>
</feature>
<evidence type="ECO:0000256" key="4">
    <source>
        <dbReference type="ARBA" id="ARBA00022729"/>
    </source>
</evidence>
<evidence type="ECO:0000313" key="16">
    <source>
        <dbReference type="Ensembl" id="ENSSFOP00015030664.2"/>
    </source>
</evidence>